<accession>A0A3Q2GIM0</accession>
<dbReference type="SUPFAM" id="SSF48726">
    <property type="entry name" value="Immunoglobulin"/>
    <property type="match status" value="1"/>
</dbReference>
<keyword evidence="11" id="KW-0325">Glycoprotein</keyword>
<comment type="similarity">
    <text evidence="2">Belongs to the interleukin-1 receptor family.</text>
</comment>
<dbReference type="GO" id="GO:0004908">
    <property type="term" value="F:interleukin-1 receptor activity"/>
    <property type="evidence" value="ECO:0007669"/>
    <property type="project" value="InterPro"/>
</dbReference>
<evidence type="ECO:0000256" key="6">
    <source>
        <dbReference type="ARBA" id="ARBA00022737"/>
    </source>
</evidence>
<keyword evidence="6" id="KW-0677">Repeat</keyword>
<dbReference type="InterPro" id="IPR036179">
    <property type="entry name" value="Ig-like_dom_sf"/>
</dbReference>
<dbReference type="PRINTS" id="PR01536">
    <property type="entry name" value="INTRLKN1R12F"/>
</dbReference>
<dbReference type="Proteomes" id="UP000265020">
    <property type="component" value="Unassembled WGS sequence"/>
</dbReference>
<evidence type="ECO:0000256" key="3">
    <source>
        <dbReference type="ARBA" id="ARBA00022490"/>
    </source>
</evidence>
<keyword evidence="4" id="KW-0812">Transmembrane</keyword>
<dbReference type="GO" id="GO:0005737">
    <property type="term" value="C:cytoplasm"/>
    <property type="evidence" value="ECO:0007669"/>
    <property type="project" value="UniProtKB-SubCell"/>
</dbReference>
<dbReference type="Ensembl" id="ENSCVAT00000017250.1">
    <property type="protein sequence ID" value="ENSCVAP00000026810.1"/>
    <property type="gene ID" value="ENSCVAG00000012704.1"/>
</dbReference>
<keyword evidence="15" id="KW-1185">Reference proteome</keyword>
<evidence type="ECO:0000256" key="1">
    <source>
        <dbReference type="ARBA" id="ARBA00004496"/>
    </source>
</evidence>
<dbReference type="PANTHER" id="PTHR11890:SF22">
    <property type="entry name" value="INTERLEUKIN-1 RECEPTOR ACCESSORY PROTEIN-LIKE 1"/>
    <property type="match status" value="1"/>
</dbReference>
<dbReference type="InterPro" id="IPR004074">
    <property type="entry name" value="IL-1_rcpt_I/II-typ"/>
</dbReference>
<evidence type="ECO:0000256" key="10">
    <source>
        <dbReference type="ARBA" id="ARBA00023170"/>
    </source>
</evidence>
<keyword evidence="10" id="KW-0675">Receptor</keyword>
<keyword evidence="7" id="KW-1133">Transmembrane helix</keyword>
<dbReference type="InterPro" id="IPR013783">
    <property type="entry name" value="Ig-like_fold"/>
</dbReference>
<comment type="subcellular location">
    <subcellularLocation>
        <location evidence="1">Cytoplasm</location>
    </subcellularLocation>
    <subcellularLocation>
        <location evidence="13">Endomembrane system</location>
        <topology evidence="13">Single-pass type I membrane protein</topology>
    </subcellularLocation>
</comment>
<reference evidence="14" key="2">
    <citation type="submission" date="2025-09" db="UniProtKB">
        <authorList>
            <consortium name="Ensembl"/>
        </authorList>
    </citation>
    <scope>IDENTIFICATION</scope>
</reference>
<keyword evidence="8" id="KW-0472">Membrane</keyword>
<evidence type="ECO:0000256" key="13">
    <source>
        <dbReference type="ARBA" id="ARBA00046288"/>
    </source>
</evidence>
<protein>
    <submittedName>
        <fullName evidence="14">Uncharacterized protein</fullName>
    </submittedName>
</protein>
<proteinExistence type="inferred from homology"/>
<keyword evidence="3" id="KW-0963">Cytoplasm</keyword>
<evidence type="ECO:0000256" key="11">
    <source>
        <dbReference type="ARBA" id="ARBA00023180"/>
    </source>
</evidence>
<evidence type="ECO:0000313" key="15">
    <source>
        <dbReference type="Proteomes" id="UP000265020"/>
    </source>
</evidence>
<evidence type="ECO:0000256" key="12">
    <source>
        <dbReference type="ARBA" id="ARBA00023319"/>
    </source>
</evidence>
<dbReference type="Gene3D" id="2.60.40.10">
    <property type="entry name" value="Immunoglobulins"/>
    <property type="match status" value="2"/>
</dbReference>
<keyword evidence="9" id="KW-1015">Disulfide bond</keyword>
<reference evidence="14" key="1">
    <citation type="submission" date="2025-08" db="UniProtKB">
        <authorList>
            <consortium name="Ensembl"/>
        </authorList>
    </citation>
    <scope>IDENTIFICATION</scope>
</reference>
<evidence type="ECO:0000256" key="5">
    <source>
        <dbReference type="ARBA" id="ARBA00022729"/>
    </source>
</evidence>
<evidence type="ECO:0000313" key="14">
    <source>
        <dbReference type="Ensembl" id="ENSCVAP00000026810.1"/>
    </source>
</evidence>
<dbReference type="InterPro" id="IPR015621">
    <property type="entry name" value="IL-1_rcpt_fam"/>
</dbReference>
<keyword evidence="12" id="KW-0393">Immunoglobulin domain</keyword>
<dbReference type="GeneTree" id="ENSGT01150000286976"/>
<evidence type="ECO:0000256" key="4">
    <source>
        <dbReference type="ARBA" id="ARBA00022692"/>
    </source>
</evidence>
<keyword evidence="5" id="KW-0732">Signal</keyword>
<organism evidence="14 15">
    <name type="scientific">Cyprinodon variegatus</name>
    <name type="common">Sheepshead minnow</name>
    <dbReference type="NCBI Taxonomy" id="28743"/>
    <lineage>
        <taxon>Eukaryota</taxon>
        <taxon>Metazoa</taxon>
        <taxon>Chordata</taxon>
        <taxon>Craniata</taxon>
        <taxon>Vertebrata</taxon>
        <taxon>Euteleostomi</taxon>
        <taxon>Actinopterygii</taxon>
        <taxon>Neopterygii</taxon>
        <taxon>Teleostei</taxon>
        <taxon>Neoteleostei</taxon>
        <taxon>Acanthomorphata</taxon>
        <taxon>Ovalentaria</taxon>
        <taxon>Atherinomorphae</taxon>
        <taxon>Cyprinodontiformes</taxon>
        <taxon>Cyprinodontidae</taxon>
        <taxon>Cyprinodon</taxon>
    </lineage>
</organism>
<dbReference type="PANTHER" id="PTHR11890">
    <property type="entry name" value="INTERLEUKIN-1 RECEPTOR FAMILY MEMBER"/>
    <property type="match status" value="1"/>
</dbReference>
<dbReference type="AlphaFoldDB" id="A0A3Q2GIM0"/>
<name>A0A3Q2GIM0_CYPVA</name>
<dbReference type="GO" id="GO:0012505">
    <property type="term" value="C:endomembrane system"/>
    <property type="evidence" value="ECO:0007669"/>
    <property type="project" value="UniProtKB-SubCell"/>
</dbReference>
<evidence type="ECO:0000256" key="8">
    <source>
        <dbReference type="ARBA" id="ARBA00023136"/>
    </source>
</evidence>
<sequence length="143" mass="16480">MSALVAYNQVLQSSANELRLDLGVYCRSRAASRVRAVGHCKEEDSIWFRPAELDDVGYYSCVLRNSTYCMKVSISLLVAENDTDLCYNSKMRFFEKAELSKNKDITCPDIEDFIQPGVEPKIVWYKVKDTRFKLSLTRFLITK</sequence>
<evidence type="ECO:0000256" key="2">
    <source>
        <dbReference type="ARBA" id="ARBA00009752"/>
    </source>
</evidence>
<dbReference type="GO" id="GO:0045920">
    <property type="term" value="P:negative regulation of exocytosis"/>
    <property type="evidence" value="ECO:0007669"/>
    <property type="project" value="TreeGrafter"/>
</dbReference>
<evidence type="ECO:0000256" key="7">
    <source>
        <dbReference type="ARBA" id="ARBA00022989"/>
    </source>
</evidence>
<evidence type="ECO:0000256" key="9">
    <source>
        <dbReference type="ARBA" id="ARBA00023157"/>
    </source>
</evidence>